<reference evidence="1" key="1">
    <citation type="submission" date="2021-02" db="EMBL/GenBank/DDBJ databases">
        <authorList>
            <consortium name="DOE Joint Genome Institute"/>
            <person name="Ahrendt S."/>
            <person name="Looney B.P."/>
            <person name="Miyauchi S."/>
            <person name="Morin E."/>
            <person name="Drula E."/>
            <person name="Courty P.E."/>
            <person name="Chicoki N."/>
            <person name="Fauchery L."/>
            <person name="Kohler A."/>
            <person name="Kuo A."/>
            <person name="Labutti K."/>
            <person name="Pangilinan J."/>
            <person name="Lipzen A."/>
            <person name="Riley R."/>
            <person name="Andreopoulos W."/>
            <person name="He G."/>
            <person name="Johnson J."/>
            <person name="Barry K.W."/>
            <person name="Grigoriev I.V."/>
            <person name="Nagy L."/>
            <person name="Hibbett D."/>
            <person name="Henrissat B."/>
            <person name="Matheny P.B."/>
            <person name="Labbe J."/>
            <person name="Martin F."/>
        </authorList>
    </citation>
    <scope>NUCLEOTIDE SEQUENCE</scope>
    <source>
        <strain evidence="1">FP105234-sp</strain>
    </source>
</reference>
<name>A0ACB8S030_9AGAM</name>
<accession>A0ACB8S030</accession>
<keyword evidence="2" id="KW-1185">Reference proteome</keyword>
<comment type="caution">
    <text evidence="1">The sequence shown here is derived from an EMBL/GenBank/DDBJ whole genome shotgun (WGS) entry which is preliminary data.</text>
</comment>
<dbReference type="Proteomes" id="UP000814033">
    <property type="component" value="Unassembled WGS sequence"/>
</dbReference>
<evidence type="ECO:0000313" key="1">
    <source>
        <dbReference type="EMBL" id="KAI0049461.1"/>
    </source>
</evidence>
<dbReference type="EMBL" id="MU275873">
    <property type="protein sequence ID" value="KAI0049461.1"/>
    <property type="molecule type" value="Genomic_DNA"/>
</dbReference>
<reference evidence="1" key="2">
    <citation type="journal article" date="2022" name="New Phytol.">
        <title>Evolutionary transition to the ectomycorrhizal habit in the genomes of a hyperdiverse lineage of mushroom-forming fungi.</title>
        <authorList>
            <person name="Looney B."/>
            <person name="Miyauchi S."/>
            <person name="Morin E."/>
            <person name="Drula E."/>
            <person name="Courty P.E."/>
            <person name="Kohler A."/>
            <person name="Kuo A."/>
            <person name="LaButti K."/>
            <person name="Pangilinan J."/>
            <person name="Lipzen A."/>
            <person name="Riley R."/>
            <person name="Andreopoulos W."/>
            <person name="He G."/>
            <person name="Johnson J."/>
            <person name="Nolan M."/>
            <person name="Tritt A."/>
            <person name="Barry K.W."/>
            <person name="Grigoriev I.V."/>
            <person name="Nagy L.G."/>
            <person name="Hibbett D."/>
            <person name="Henrissat B."/>
            <person name="Matheny P.B."/>
            <person name="Labbe J."/>
            <person name="Martin F.M."/>
        </authorList>
    </citation>
    <scope>NUCLEOTIDE SEQUENCE</scope>
    <source>
        <strain evidence="1">FP105234-sp</strain>
    </source>
</reference>
<evidence type="ECO:0000313" key="2">
    <source>
        <dbReference type="Proteomes" id="UP000814033"/>
    </source>
</evidence>
<sequence length="683" mass="74033">MYNHHHRPALSGLPVQLLPTDVVLPRPPAPRSDTPPPDYDFPLPGPPQPAHDGLPSSSSLPQGPLAMSPAAMFLSAFSPAASSAPLPDDEGERVAGYTLGPIIGYGGFSTIRKAFSPSGATLAVKTVRRADLASQANTGLARERLATESAVWRTLTHEHILPLFDSVHTPYADYFFMLLCPAGSLFDILSRDGRPALPHDDVGMMFRQVVRGLRYLHEQAGIVHGDMKLENVLVDESGVCRIADFGMARPIEHTPSTAKPAQPVRPHRSLKSQLPTHLSLLRHHGGSRHRNSSPLPSSAQTRHAVYDFPPGSLPYAAPELLHPPSLSHPHRADPVQDIWALGVMLYALLTGRLPFMDSFEPRLTMKILHGVYEAPRDIGRGAELTLQGCLEPSVTRRWTIAAVDEVAWSVGWGATSDDPFTDEKEIESMVHEVQQRSRPHSPQRRSLSRSRSPGSTVFDPDTRNSSAVFLSPSPHPRSLSRSSSRRRAHVAALTLPNQSLSPPLTNSSPPGRERGRDPSKSRARASTRSPSPSVAPLTPVDVRQGMLFAPISPPSETRGRKAVRQLLDSELGVVNESTRWALSPDSYDADSLHAQQAEARSPSRGLPRAVVSRHQLFGRRSGSQPSSNAAPWTAPHSRASVVSSAMTMGESTFSGDDASRRVSGATPISIPSRSNRSKSLDQG</sequence>
<organism evidence="1 2">
    <name type="scientific">Auriscalpium vulgare</name>
    <dbReference type="NCBI Taxonomy" id="40419"/>
    <lineage>
        <taxon>Eukaryota</taxon>
        <taxon>Fungi</taxon>
        <taxon>Dikarya</taxon>
        <taxon>Basidiomycota</taxon>
        <taxon>Agaricomycotina</taxon>
        <taxon>Agaricomycetes</taxon>
        <taxon>Russulales</taxon>
        <taxon>Auriscalpiaceae</taxon>
        <taxon>Auriscalpium</taxon>
    </lineage>
</organism>
<protein>
    <submittedName>
        <fullName evidence="1">Kinase-like protein</fullName>
    </submittedName>
</protein>
<proteinExistence type="predicted"/>
<gene>
    <name evidence="1" type="ORF">FA95DRAFT_1604426</name>
</gene>